<dbReference type="RefSeq" id="WP_055259726.1">
    <property type="nucleotide sequence ID" value="NZ_CABIXL010000006.1"/>
</dbReference>
<dbReference type="Gene3D" id="1.10.10.10">
    <property type="entry name" value="Winged helix-like DNA-binding domain superfamily/Winged helix DNA-binding domain"/>
    <property type="match status" value="1"/>
</dbReference>
<keyword evidence="3" id="KW-0804">Transcription</keyword>
<dbReference type="PROSITE" id="PS50987">
    <property type="entry name" value="HTH_ARSR_2"/>
    <property type="match status" value="1"/>
</dbReference>
<dbReference type="NCBIfam" id="NF033788">
    <property type="entry name" value="HTH_metalloreg"/>
    <property type="match status" value="1"/>
</dbReference>
<dbReference type="PANTHER" id="PTHR43132:SF6">
    <property type="entry name" value="HTH-TYPE TRANSCRIPTIONAL REPRESSOR CZRA"/>
    <property type="match status" value="1"/>
</dbReference>
<dbReference type="PANTHER" id="PTHR43132">
    <property type="entry name" value="ARSENICAL RESISTANCE OPERON REPRESSOR ARSR-RELATED"/>
    <property type="match status" value="1"/>
</dbReference>
<reference evidence="5 6" key="1">
    <citation type="submission" date="2015-09" db="EMBL/GenBank/DDBJ databases">
        <authorList>
            <consortium name="Pathogen Informatics"/>
        </authorList>
    </citation>
    <scope>NUCLEOTIDE SEQUENCE [LARGE SCALE GENOMIC DNA]</scope>
    <source>
        <strain evidence="5 6">2789STDY5834858</strain>
    </source>
</reference>
<evidence type="ECO:0000313" key="6">
    <source>
        <dbReference type="Proteomes" id="UP000095488"/>
    </source>
</evidence>
<dbReference type="SUPFAM" id="SSF46785">
    <property type="entry name" value="Winged helix' DNA-binding domain"/>
    <property type="match status" value="1"/>
</dbReference>
<keyword evidence="2" id="KW-0238">DNA-binding</keyword>
<name>A0ABM9URG1_SARVE</name>
<dbReference type="InterPro" id="IPR051011">
    <property type="entry name" value="Metal_resp_trans_reg"/>
</dbReference>
<keyword evidence="6" id="KW-1185">Reference proteome</keyword>
<dbReference type="InterPro" id="IPR011991">
    <property type="entry name" value="ArsR-like_HTH"/>
</dbReference>
<dbReference type="CDD" id="cd00090">
    <property type="entry name" value="HTH_ARSR"/>
    <property type="match status" value="1"/>
</dbReference>
<gene>
    <name evidence="5" type="primary">aseR_2</name>
    <name evidence="5" type="ORF">ERS852473_01840</name>
</gene>
<dbReference type="EMBL" id="CYZR01000006">
    <property type="protein sequence ID" value="CUO08267.1"/>
    <property type="molecule type" value="Genomic_DNA"/>
</dbReference>
<sequence length="128" mass="14803">MSNCKIRRAELAQEFKQCKDAFIALGDETRQQIVIALLESDGHGIRVGEITKKTHLSRPAVSHHLKILKNSGIINMHREGTKNYYYVNSNESQWKQLTYFINHIYSIVQEVSSNNHNKTNDCNHIESY</sequence>
<evidence type="ECO:0000256" key="1">
    <source>
        <dbReference type="ARBA" id="ARBA00023015"/>
    </source>
</evidence>
<dbReference type="Proteomes" id="UP000095488">
    <property type="component" value="Unassembled WGS sequence"/>
</dbReference>
<keyword evidence="1" id="KW-0805">Transcription regulation</keyword>
<evidence type="ECO:0000256" key="3">
    <source>
        <dbReference type="ARBA" id="ARBA00023163"/>
    </source>
</evidence>
<proteinExistence type="predicted"/>
<feature type="domain" description="HTH arsR-type" evidence="4">
    <location>
        <begin position="11"/>
        <end position="119"/>
    </location>
</feature>
<evidence type="ECO:0000256" key="2">
    <source>
        <dbReference type="ARBA" id="ARBA00023125"/>
    </source>
</evidence>
<evidence type="ECO:0000313" key="5">
    <source>
        <dbReference type="EMBL" id="CUO08267.1"/>
    </source>
</evidence>
<dbReference type="InterPro" id="IPR036388">
    <property type="entry name" value="WH-like_DNA-bd_sf"/>
</dbReference>
<accession>A0ABM9URG1</accession>
<protein>
    <submittedName>
        <fullName evidence="5">HTH-type transcriptional repressor AseR</fullName>
    </submittedName>
</protein>
<dbReference type="SMART" id="SM00418">
    <property type="entry name" value="HTH_ARSR"/>
    <property type="match status" value="1"/>
</dbReference>
<organism evidence="5 6">
    <name type="scientific">Sarcina ventriculi</name>
    <name type="common">Clostridium ventriculi</name>
    <dbReference type="NCBI Taxonomy" id="1267"/>
    <lineage>
        <taxon>Bacteria</taxon>
        <taxon>Bacillati</taxon>
        <taxon>Bacillota</taxon>
        <taxon>Clostridia</taxon>
        <taxon>Eubacteriales</taxon>
        <taxon>Clostridiaceae</taxon>
        <taxon>Sarcina</taxon>
    </lineage>
</organism>
<dbReference type="InterPro" id="IPR036390">
    <property type="entry name" value="WH_DNA-bd_sf"/>
</dbReference>
<dbReference type="Pfam" id="PF01022">
    <property type="entry name" value="HTH_5"/>
    <property type="match status" value="1"/>
</dbReference>
<dbReference type="InterPro" id="IPR001845">
    <property type="entry name" value="HTH_ArsR_DNA-bd_dom"/>
</dbReference>
<evidence type="ECO:0000259" key="4">
    <source>
        <dbReference type="PROSITE" id="PS50987"/>
    </source>
</evidence>
<dbReference type="PRINTS" id="PR00778">
    <property type="entry name" value="HTHARSR"/>
</dbReference>
<comment type="caution">
    <text evidence="5">The sequence shown here is derived from an EMBL/GenBank/DDBJ whole genome shotgun (WGS) entry which is preliminary data.</text>
</comment>